<dbReference type="EMBL" id="DSRU01000099">
    <property type="protein sequence ID" value="HFM97652.1"/>
    <property type="molecule type" value="Genomic_DNA"/>
</dbReference>
<evidence type="ECO:0000313" key="1">
    <source>
        <dbReference type="EMBL" id="HFM97652.1"/>
    </source>
</evidence>
<dbReference type="InterPro" id="IPR025477">
    <property type="entry name" value="DUF4327"/>
</dbReference>
<dbReference type="AlphaFoldDB" id="A0A7C3PC31"/>
<gene>
    <name evidence="1" type="ORF">ENR64_07755</name>
</gene>
<accession>A0A7C3PC31</accession>
<proteinExistence type="predicted"/>
<organism evidence="1">
    <name type="scientific">Oscillatoriales cyanobacterium SpSt-418</name>
    <dbReference type="NCBI Taxonomy" id="2282169"/>
    <lineage>
        <taxon>Bacteria</taxon>
        <taxon>Bacillati</taxon>
        <taxon>Cyanobacteriota</taxon>
        <taxon>Cyanophyceae</taxon>
        <taxon>Oscillatoriophycideae</taxon>
        <taxon>Oscillatoriales</taxon>
    </lineage>
</organism>
<protein>
    <submittedName>
        <fullName evidence="1">DUF4327 family protein</fullName>
    </submittedName>
</protein>
<name>A0A7C3PC31_9CYAN</name>
<reference evidence="1" key="1">
    <citation type="journal article" date="2020" name="mSystems">
        <title>Genome- and Community-Level Interaction Insights into Carbon Utilization and Element Cycling Functions of Hydrothermarchaeota in Hydrothermal Sediment.</title>
        <authorList>
            <person name="Zhou Z."/>
            <person name="Liu Y."/>
            <person name="Xu W."/>
            <person name="Pan J."/>
            <person name="Luo Z.H."/>
            <person name="Li M."/>
        </authorList>
    </citation>
    <scope>NUCLEOTIDE SEQUENCE [LARGE SCALE GENOMIC DNA]</scope>
    <source>
        <strain evidence="1">SpSt-418</strain>
    </source>
</reference>
<dbReference type="Pfam" id="PF14217">
    <property type="entry name" value="DUF4327"/>
    <property type="match status" value="1"/>
</dbReference>
<comment type="caution">
    <text evidence="1">The sequence shown here is derived from an EMBL/GenBank/DDBJ whole genome shotgun (WGS) entry which is preliminary data.</text>
</comment>
<sequence length="73" mass="8865">MLQHVSYSLDVIREEARRLVCKGVIDRKQPIYVLCQFIPPRDWEYVERELERSDFLLRDPIVDLLGREDWCED</sequence>